<evidence type="ECO:0000256" key="1">
    <source>
        <dbReference type="ARBA" id="ARBA00005964"/>
    </source>
</evidence>
<protein>
    <recommendedName>
        <fullName evidence="3">Carboxylic ester hydrolase</fullName>
        <ecNumber evidence="3">3.1.1.-</ecNumber>
    </recommendedName>
</protein>
<dbReference type="AlphaFoldDB" id="A0A1I6SQ88"/>
<gene>
    <name evidence="5" type="ORF">SAMN05444716_10480</name>
</gene>
<dbReference type="RefSeq" id="WP_093843008.1">
    <property type="nucleotide sequence ID" value="NZ_CP054938.1"/>
</dbReference>
<evidence type="ECO:0000256" key="2">
    <source>
        <dbReference type="ARBA" id="ARBA00022801"/>
    </source>
</evidence>
<reference evidence="6" key="1">
    <citation type="submission" date="2016-10" db="EMBL/GenBank/DDBJ databases">
        <authorList>
            <person name="Varghese N."/>
            <person name="Submissions S."/>
        </authorList>
    </citation>
    <scope>NUCLEOTIDE SEQUENCE [LARGE SCALE GENOMIC DNA]</scope>
    <source>
        <strain evidence="6">CGMCC 4.7047</strain>
    </source>
</reference>
<dbReference type="InterPro" id="IPR002018">
    <property type="entry name" value="CarbesteraseB"/>
</dbReference>
<dbReference type="EMBL" id="FPAB01000004">
    <property type="protein sequence ID" value="SFS79145.1"/>
    <property type="molecule type" value="Genomic_DNA"/>
</dbReference>
<comment type="similarity">
    <text evidence="1 3">Belongs to the type-B carboxylesterase/lipase family.</text>
</comment>
<accession>A0A1I6SQ88</accession>
<dbReference type="InterPro" id="IPR029058">
    <property type="entry name" value="AB_hydrolase_fold"/>
</dbReference>
<keyword evidence="6" id="KW-1185">Reference proteome</keyword>
<dbReference type="InterPro" id="IPR019826">
    <property type="entry name" value="Carboxylesterase_B_AS"/>
</dbReference>
<dbReference type="PROSITE" id="PS00122">
    <property type="entry name" value="CARBOXYLESTERASE_B_1"/>
    <property type="match status" value="1"/>
</dbReference>
<proteinExistence type="inferred from homology"/>
<dbReference type="Proteomes" id="UP000198873">
    <property type="component" value="Unassembled WGS sequence"/>
</dbReference>
<evidence type="ECO:0000313" key="5">
    <source>
        <dbReference type="EMBL" id="SFS79145.1"/>
    </source>
</evidence>
<evidence type="ECO:0000259" key="4">
    <source>
        <dbReference type="Pfam" id="PF00135"/>
    </source>
</evidence>
<organism evidence="5 6">
    <name type="scientific">Streptomyces harbinensis</name>
    <dbReference type="NCBI Taxonomy" id="1176198"/>
    <lineage>
        <taxon>Bacteria</taxon>
        <taxon>Bacillati</taxon>
        <taxon>Actinomycetota</taxon>
        <taxon>Actinomycetes</taxon>
        <taxon>Kitasatosporales</taxon>
        <taxon>Streptomycetaceae</taxon>
        <taxon>Streptomyces</taxon>
    </lineage>
</organism>
<evidence type="ECO:0000313" key="6">
    <source>
        <dbReference type="Proteomes" id="UP000198873"/>
    </source>
</evidence>
<dbReference type="SUPFAM" id="SSF53474">
    <property type="entry name" value="alpha/beta-Hydrolases"/>
    <property type="match status" value="1"/>
</dbReference>
<dbReference type="EC" id="3.1.1.-" evidence="3"/>
<evidence type="ECO:0000256" key="3">
    <source>
        <dbReference type="RuleBase" id="RU361235"/>
    </source>
</evidence>
<sequence>MAPADPAETLVRTRAGTVRGTVAAGVHAFRGIPYAQPPTGPLRLCPPRPATPWPGERDATAFGPTAPQPRFPLPPGLDGLYPTVPGDGCLNLNVWTPDPGRAGLPVMVWIHGGGFDGGSSVLYDGSRFARDGVVLVSVNYRLGAEGFLALADATPNLALLDQIAALRWVRANIAAFGGDPGNVTVFGESSGAMCCGTLLAVPAARGLFRRAILQSGAGNLVQTATTARYVGRLLAAALGVRPRRDAIAAVPVERVLGAQHAVMTALASRPDPRRWAGEPGARVTAWQPVIDGEILPGRPLELIRAGAASGIDLLIGTNAEEGRLSLVPFGALDAVTEEQLDTALRLYGLPPGPARHVYRRAAPGASTGDILALLQRDGWYRVPAYRLAEARAAAGEPVHCYEFAWRSPRYGGRLGACHFLEVPFVFDLLDDPRFRALTGDDPPQALADTLHAAWIAFATHGDPGWPRHGLPDRTVRRFGTTPATVRDPDPALRALWDDSVLPR</sequence>
<dbReference type="Gene3D" id="3.40.50.1820">
    <property type="entry name" value="alpha/beta hydrolase"/>
    <property type="match status" value="1"/>
</dbReference>
<dbReference type="STRING" id="1176198.SAMN05444716_10480"/>
<dbReference type="PANTHER" id="PTHR11559">
    <property type="entry name" value="CARBOXYLESTERASE"/>
    <property type="match status" value="1"/>
</dbReference>
<dbReference type="GO" id="GO:0016787">
    <property type="term" value="F:hydrolase activity"/>
    <property type="evidence" value="ECO:0007669"/>
    <property type="project" value="UniProtKB-KW"/>
</dbReference>
<dbReference type="InterPro" id="IPR050309">
    <property type="entry name" value="Type-B_Carboxylest/Lipase"/>
</dbReference>
<feature type="domain" description="Carboxylesterase type B" evidence="4">
    <location>
        <begin position="8"/>
        <end position="463"/>
    </location>
</feature>
<dbReference type="Pfam" id="PF00135">
    <property type="entry name" value="COesterase"/>
    <property type="match status" value="1"/>
</dbReference>
<name>A0A1I6SQ88_9ACTN</name>
<keyword evidence="2 3" id="KW-0378">Hydrolase</keyword>